<proteinExistence type="predicted"/>
<feature type="chain" id="PRO_5012634255" description="DUF4426 domain-containing protein" evidence="1">
    <location>
        <begin position="23"/>
        <end position="142"/>
    </location>
</feature>
<dbReference type="Gene3D" id="2.60.40.3340">
    <property type="entry name" value="Domain of unknown function DUF4426"/>
    <property type="match status" value="1"/>
</dbReference>
<evidence type="ECO:0000259" key="2">
    <source>
        <dbReference type="Pfam" id="PF14467"/>
    </source>
</evidence>
<gene>
    <name evidence="3" type="ORF">MT2528_2233</name>
    <name evidence="4" type="ORF">NVI5450_2433</name>
</gene>
<evidence type="ECO:0000256" key="1">
    <source>
        <dbReference type="SAM" id="SignalP"/>
    </source>
</evidence>
<keyword evidence="1" id="KW-0732">Signal</keyword>
<protein>
    <recommendedName>
        <fullName evidence="2">DUF4426 domain-containing protein</fullName>
    </recommendedName>
</protein>
<keyword evidence="5" id="KW-1185">Reference proteome</keyword>
<name>A0A1K9Z689_9GAMM</name>
<sequence>MPTLFKSLLLSLTLLCSANASAEQMQQLGDWDVHYIAFPSTFLTSDVASTYDIKRSKYLGIINISVLDSDSLKAQTVDIKVTARNLLGNIRELDVREIREQDAIYYIAEVPHRNEETYRIKVTLTSENQTQELKFQQKFYVD</sequence>
<dbReference type="RefSeq" id="WP_075472227.1">
    <property type="nucleotide sequence ID" value="NZ_CAWQZC010000152.1"/>
</dbReference>
<evidence type="ECO:0000313" key="5">
    <source>
        <dbReference type="Proteomes" id="UP000182660"/>
    </source>
</evidence>
<reference evidence="4 6" key="1">
    <citation type="submission" date="2016-11" db="EMBL/GenBank/DDBJ databases">
        <authorList>
            <person name="Jaros S."/>
            <person name="Januszkiewicz K."/>
            <person name="Wedrychowicz H."/>
        </authorList>
    </citation>
    <scope>NUCLEOTIDE SEQUENCE [LARGE SCALE GENOMIC DNA]</scope>
    <source>
        <strain evidence="4">NVI 5450</strain>
    </source>
</reference>
<dbReference type="GeneID" id="61296092"/>
<dbReference type="AlphaFoldDB" id="A0A1K9Z689"/>
<evidence type="ECO:0000313" key="3">
    <source>
        <dbReference type="EMBL" id="SGY91729.1"/>
    </source>
</evidence>
<dbReference type="Proteomes" id="UP000182660">
    <property type="component" value="Unassembled WGS sequence"/>
</dbReference>
<evidence type="ECO:0000313" key="4">
    <source>
        <dbReference type="EMBL" id="SGZ01441.1"/>
    </source>
</evidence>
<dbReference type="EMBL" id="FPLJ01000052">
    <property type="protein sequence ID" value="SGY91729.1"/>
    <property type="molecule type" value="Genomic_DNA"/>
</dbReference>
<dbReference type="Pfam" id="PF14467">
    <property type="entry name" value="DUF4426"/>
    <property type="match status" value="1"/>
</dbReference>
<dbReference type="OrthoDB" id="8563353at2"/>
<reference evidence="3 5" key="2">
    <citation type="submission" date="2016-11" db="EMBL/GenBank/DDBJ databases">
        <authorList>
            <person name="Klemetsen T."/>
        </authorList>
    </citation>
    <scope>NUCLEOTIDE SEQUENCE [LARGE SCALE GENOMIC DNA]</scope>
    <source>
        <strain evidence="3">MT 2528</strain>
    </source>
</reference>
<organism evidence="4 6">
    <name type="scientific">Moritella viscosa</name>
    <dbReference type="NCBI Taxonomy" id="80854"/>
    <lineage>
        <taxon>Bacteria</taxon>
        <taxon>Pseudomonadati</taxon>
        <taxon>Pseudomonadota</taxon>
        <taxon>Gammaproteobacteria</taxon>
        <taxon>Alteromonadales</taxon>
        <taxon>Moritellaceae</taxon>
        <taxon>Moritella</taxon>
    </lineage>
</organism>
<dbReference type="EMBL" id="FPLD01000065">
    <property type="protein sequence ID" value="SGZ01441.1"/>
    <property type="molecule type" value="Genomic_DNA"/>
</dbReference>
<feature type="domain" description="DUF4426" evidence="2">
    <location>
        <begin position="26"/>
        <end position="142"/>
    </location>
</feature>
<accession>A0A1K9Z689</accession>
<evidence type="ECO:0000313" key="6">
    <source>
        <dbReference type="Proteomes" id="UP000183794"/>
    </source>
</evidence>
<dbReference type="InterPro" id="IPR025218">
    <property type="entry name" value="DUF4426"/>
</dbReference>
<dbReference type="Proteomes" id="UP000183794">
    <property type="component" value="Unassembled WGS sequence"/>
</dbReference>
<feature type="signal peptide" evidence="1">
    <location>
        <begin position="1"/>
        <end position="22"/>
    </location>
</feature>